<protein>
    <submittedName>
        <fullName evidence="10">Mur ligase central domain protein</fullName>
    </submittedName>
</protein>
<dbReference type="GO" id="GO:0008360">
    <property type="term" value="P:regulation of cell shape"/>
    <property type="evidence" value="ECO:0007669"/>
    <property type="project" value="InterPro"/>
</dbReference>
<evidence type="ECO:0000256" key="8">
    <source>
        <dbReference type="ARBA" id="ARBA00023306"/>
    </source>
</evidence>
<sequence length="353" mass="40310">MTSLIFGYGVTGQSFERYLNKKNIDFSIYDEKISGSNITNKLPNRDRLQSFEMIYLSPGINLKQIYPNGEFEEIPYQTDLDIFFKEDNSYKIGITGTNGKSSCCYYLHQLLEGSQLVGNIGNPVLDNINKCAYSIIELSSFQLEKAKFIELDFGVLLNIEPDHIDHHGSFAEYAKAKNKINKSKVFTKEANPRKLWSMITGEEQSSIRNIQLKNLPHRQEHITTWKNLTFINDSKATNIAALKYALNKMSGQYLLILCGDPNKERYKNIEITGPLKIYIFGTHANDIYKKVTHPNKILLHNKSIETVIKLVAEDIYQNPTTILFSPGHPSGKDFKNFEDRGKRFSNLAMNLDG</sequence>
<organism evidence="10 11">
    <name type="scientific">SAR86 cluster bacterium SAR86E</name>
    <dbReference type="NCBI Taxonomy" id="1208365"/>
    <lineage>
        <taxon>Bacteria</taxon>
        <taxon>Pseudomonadati</taxon>
        <taxon>Pseudomonadota</taxon>
        <taxon>Gammaproteobacteria</taxon>
        <taxon>SAR86 cluster</taxon>
    </lineage>
</organism>
<reference evidence="10 11" key="1">
    <citation type="submission" date="2012-09" db="EMBL/GenBank/DDBJ databases">
        <authorList>
            <person name="Dupont C.L."/>
            <person name="Rusch D.B."/>
            <person name="Lombardo M.-J."/>
            <person name="Novotny M."/>
            <person name="Yee-Greenbaum J."/>
            <person name="Laskin R."/>
        </authorList>
    </citation>
    <scope>NUCLEOTIDE SEQUENCE [LARGE SCALE GENOMIC DNA]</scope>
    <source>
        <strain evidence="10">SAR86E</strain>
    </source>
</reference>
<dbReference type="InterPro" id="IPR005762">
    <property type="entry name" value="MurD"/>
</dbReference>
<keyword evidence="3" id="KW-0963">Cytoplasm</keyword>
<dbReference type="GO" id="GO:0005524">
    <property type="term" value="F:ATP binding"/>
    <property type="evidence" value="ECO:0007669"/>
    <property type="project" value="UniProtKB-KW"/>
</dbReference>
<evidence type="ECO:0000256" key="2">
    <source>
        <dbReference type="ARBA" id="ARBA00004752"/>
    </source>
</evidence>
<gene>
    <name evidence="10" type="ORF">B273_1349</name>
</gene>
<dbReference type="Pfam" id="PF08245">
    <property type="entry name" value="Mur_ligase_M"/>
    <property type="match status" value="1"/>
</dbReference>
<keyword evidence="8" id="KW-0131">Cell cycle</keyword>
<dbReference type="SUPFAM" id="SSF53244">
    <property type="entry name" value="MurD-like peptide ligases, peptide-binding domain"/>
    <property type="match status" value="1"/>
</dbReference>
<dbReference type="PROSITE" id="PS01011">
    <property type="entry name" value="FOLYLPOLYGLU_SYNT_1"/>
    <property type="match status" value="1"/>
</dbReference>
<evidence type="ECO:0000256" key="7">
    <source>
        <dbReference type="ARBA" id="ARBA00022840"/>
    </source>
</evidence>
<keyword evidence="11" id="KW-1185">Reference proteome</keyword>
<evidence type="ECO:0000313" key="10">
    <source>
        <dbReference type="EMBL" id="EKO36491.1"/>
    </source>
</evidence>
<evidence type="ECO:0000259" key="9">
    <source>
        <dbReference type="Pfam" id="PF08245"/>
    </source>
</evidence>
<accession>K6GHI0</accession>
<dbReference type="Gene3D" id="3.40.1190.10">
    <property type="entry name" value="Mur-like, catalytic domain"/>
    <property type="match status" value="1"/>
</dbReference>
<dbReference type="GO" id="GO:0051301">
    <property type="term" value="P:cell division"/>
    <property type="evidence" value="ECO:0007669"/>
    <property type="project" value="UniProtKB-KW"/>
</dbReference>
<evidence type="ECO:0000313" key="11">
    <source>
        <dbReference type="Proteomes" id="UP000010310"/>
    </source>
</evidence>
<evidence type="ECO:0000256" key="4">
    <source>
        <dbReference type="ARBA" id="ARBA00022598"/>
    </source>
</evidence>
<dbReference type="InterPro" id="IPR036565">
    <property type="entry name" value="Mur-like_cat_sf"/>
</dbReference>
<dbReference type="GO" id="GO:0004326">
    <property type="term" value="F:tetrahydrofolylpolyglutamate synthase activity"/>
    <property type="evidence" value="ECO:0007669"/>
    <property type="project" value="InterPro"/>
</dbReference>
<comment type="subcellular location">
    <subcellularLocation>
        <location evidence="1">Cytoplasm</location>
    </subcellularLocation>
</comment>
<dbReference type="EMBL" id="AMWX01000008">
    <property type="protein sequence ID" value="EKO36491.1"/>
    <property type="molecule type" value="Genomic_DNA"/>
</dbReference>
<evidence type="ECO:0000256" key="3">
    <source>
        <dbReference type="ARBA" id="ARBA00022490"/>
    </source>
</evidence>
<evidence type="ECO:0000256" key="6">
    <source>
        <dbReference type="ARBA" id="ARBA00022741"/>
    </source>
</evidence>
<proteinExistence type="predicted"/>
<dbReference type="AlphaFoldDB" id="K6GHI0"/>
<dbReference type="InterPro" id="IPR018109">
    <property type="entry name" value="Folylpolyglutamate_synth_CS"/>
</dbReference>
<feature type="domain" description="Mur ligase central" evidence="9">
    <location>
        <begin position="94"/>
        <end position="182"/>
    </location>
</feature>
<dbReference type="SUPFAM" id="SSF53623">
    <property type="entry name" value="MurD-like peptide ligases, catalytic domain"/>
    <property type="match status" value="1"/>
</dbReference>
<dbReference type="InterPro" id="IPR036615">
    <property type="entry name" value="Mur_ligase_C_dom_sf"/>
</dbReference>
<dbReference type="PANTHER" id="PTHR43692:SF1">
    <property type="entry name" value="UDP-N-ACETYLMURAMOYLALANINE--D-GLUTAMATE LIGASE"/>
    <property type="match status" value="1"/>
</dbReference>
<name>K6GHI0_9GAMM</name>
<keyword evidence="5" id="KW-0132">Cell division</keyword>
<dbReference type="Proteomes" id="UP000010310">
    <property type="component" value="Unassembled WGS sequence"/>
</dbReference>
<dbReference type="Gene3D" id="3.90.190.20">
    <property type="entry name" value="Mur ligase, C-terminal domain"/>
    <property type="match status" value="1"/>
</dbReference>
<comment type="caution">
    <text evidence="10">The sequence shown here is derived from an EMBL/GenBank/DDBJ whole genome shotgun (WGS) entry which is preliminary data.</text>
</comment>
<dbReference type="GO" id="GO:0005737">
    <property type="term" value="C:cytoplasm"/>
    <property type="evidence" value="ECO:0007669"/>
    <property type="project" value="UniProtKB-SubCell"/>
</dbReference>
<keyword evidence="7" id="KW-0067">ATP-binding</keyword>
<evidence type="ECO:0000256" key="1">
    <source>
        <dbReference type="ARBA" id="ARBA00004496"/>
    </source>
</evidence>
<keyword evidence="4 10" id="KW-0436">Ligase</keyword>
<dbReference type="PANTHER" id="PTHR43692">
    <property type="entry name" value="UDP-N-ACETYLMURAMOYLALANINE--D-GLUTAMATE LIGASE"/>
    <property type="match status" value="1"/>
</dbReference>
<dbReference type="STRING" id="1208365.B273_1349"/>
<dbReference type="PATRIC" id="fig|1208365.4.peg.923"/>
<dbReference type="InterPro" id="IPR013221">
    <property type="entry name" value="Mur_ligase_cen"/>
</dbReference>
<evidence type="ECO:0000256" key="5">
    <source>
        <dbReference type="ARBA" id="ARBA00022618"/>
    </source>
</evidence>
<comment type="pathway">
    <text evidence="2">Cell wall biogenesis; peptidoglycan biosynthesis.</text>
</comment>
<dbReference type="GO" id="GO:0008764">
    <property type="term" value="F:UDP-N-acetylmuramoylalanine-D-glutamate ligase activity"/>
    <property type="evidence" value="ECO:0007669"/>
    <property type="project" value="InterPro"/>
</dbReference>
<keyword evidence="6" id="KW-0547">Nucleotide-binding</keyword>